<dbReference type="Proteomes" id="UP000831304">
    <property type="component" value="Chromosome"/>
</dbReference>
<dbReference type="InterPro" id="IPR011990">
    <property type="entry name" value="TPR-like_helical_dom_sf"/>
</dbReference>
<sequence>MSKQFTVRAVGGHEFLALLPQLAGVPVRRSLVCVAFRGDTVIGVLRHDLPRRVADHPVLVAAVVGAVCRIEGAEGIIVVVFTDRDYPRSAAASERRLIDRMGARLEDAGFEVRDGFVVASTGWGSVVDPLVPIGGRDLALIDSAAAELPVLGELAADPRQPTTDRARAARLRRRLVALREQGSLEWLQRELGDQIDPIELVERVLCEPVSTAAQGAWFAELSASAVFRDAIVLQIAFGAAVGEIALQGAAGRSEPFDDSPVGLTSDLESEGSEEFVSELYLGRTRLRPQTKRVEAGIGFVEQLLVDLPRADRPGVHCVAGWLHWALGRGSRAGAHLDRALEIDPDHAMARLLDTYLGSGALPEWAFVREDDHRALLGGH</sequence>
<organism evidence="1 2">
    <name type="scientific">Agromyces soli</name>
    <dbReference type="NCBI Taxonomy" id="659012"/>
    <lineage>
        <taxon>Bacteria</taxon>
        <taxon>Bacillati</taxon>
        <taxon>Actinomycetota</taxon>
        <taxon>Actinomycetes</taxon>
        <taxon>Micrococcales</taxon>
        <taxon>Microbacteriaceae</taxon>
        <taxon>Agromyces</taxon>
    </lineage>
</organism>
<evidence type="ECO:0000313" key="2">
    <source>
        <dbReference type="Proteomes" id="UP000831304"/>
    </source>
</evidence>
<dbReference type="EMBL" id="CP094533">
    <property type="protein sequence ID" value="UOE25906.1"/>
    <property type="molecule type" value="Genomic_DNA"/>
</dbReference>
<dbReference type="InterPro" id="IPR025447">
    <property type="entry name" value="DUF4192"/>
</dbReference>
<protein>
    <submittedName>
        <fullName evidence="1">DUF4192 domain-containing protein</fullName>
    </submittedName>
</protein>
<keyword evidence="2" id="KW-1185">Reference proteome</keyword>
<dbReference type="Pfam" id="PF13830">
    <property type="entry name" value="DUF4192"/>
    <property type="match status" value="2"/>
</dbReference>
<accession>A0ABY4AUR0</accession>
<reference evidence="1 2" key="1">
    <citation type="submission" date="2022-03" db="EMBL/GenBank/DDBJ databases">
        <title>Agromyces sp. isolated from the gut of P. brevitarsis seulensis larvae.</title>
        <authorList>
            <person name="Won M."/>
            <person name="Kwon S.-W."/>
        </authorList>
    </citation>
    <scope>NUCLEOTIDE SEQUENCE [LARGE SCALE GENOMIC DNA]</scope>
    <source>
        <strain evidence="1 2">KACC 16215</strain>
    </source>
</reference>
<proteinExistence type="predicted"/>
<evidence type="ECO:0000313" key="1">
    <source>
        <dbReference type="EMBL" id="UOE25906.1"/>
    </source>
</evidence>
<gene>
    <name evidence="1" type="ORF">MTP13_16570</name>
</gene>
<name>A0ABY4AUR0_9MICO</name>
<dbReference type="SUPFAM" id="SSF48452">
    <property type="entry name" value="TPR-like"/>
    <property type="match status" value="1"/>
</dbReference>
<dbReference type="RefSeq" id="WP_243568757.1">
    <property type="nucleotide sequence ID" value="NZ_BAAARD010000006.1"/>
</dbReference>